<evidence type="ECO:0000313" key="3">
    <source>
        <dbReference type="Proteomes" id="UP001283361"/>
    </source>
</evidence>
<sequence length="185" mass="20576">MNQADTSAHVENVVNKEDASNTSSIVIGVIAVVIIAVLIVVIIFLLKKNQGLKERLDSQYKVTLGDPYQFGWIVFTTDTTRGCSKLILHQQQQVLLLHLPKGTKSALYADDLVMWCKEKHISTAAYRMQQAANKLTERVLRLITGGIKSTPIKAIEDLTNIQIVKDRRDTKTVIQAAKTTCMPSN</sequence>
<accession>A0AAE0ZB98</accession>
<organism evidence="2 3">
    <name type="scientific">Elysia crispata</name>
    <name type="common">lettuce slug</name>
    <dbReference type="NCBI Taxonomy" id="231223"/>
    <lineage>
        <taxon>Eukaryota</taxon>
        <taxon>Metazoa</taxon>
        <taxon>Spiralia</taxon>
        <taxon>Lophotrochozoa</taxon>
        <taxon>Mollusca</taxon>
        <taxon>Gastropoda</taxon>
        <taxon>Heterobranchia</taxon>
        <taxon>Euthyneura</taxon>
        <taxon>Panpulmonata</taxon>
        <taxon>Sacoglossa</taxon>
        <taxon>Placobranchoidea</taxon>
        <taxon>Plakobranchidae</taxon>
        <taxon>Elysia</taxon>
    </lineage>
</organism>
<proteinExistence type="predicted"/>
<gene>
    <name evidence="2" type="ORF">RRG08_017650</name>
</gene>
<feature type="transmembrane region" description="Helical" evidence="1">
    <location>
        <begin position="25"/>
        <end position="46"/>
    </location>
</feature>
<reference evidence="2" key="1">
    <citation type="journal article" date="2023" name="G3 (Bethesda)">
        <title>A reference genome for the long-term kleptoplast-retaining sea slug Elysia crispata morphotype clarki.</title>
        <authorList>
            <person name="Eastman K.E."/>
            <person name="Pendleton A.L."/>
            <person name="Shaikh M.A."/>
            <person name="Suttiyut T."/>
            <person name="Ogas R."/>
            <person name="Tomko P."/>
            <person name="Gavelis G."/>
            <person name="Widhalm J.R."/>
            <person name="Wisecaver J.H."/>
        </authorList>
    </citation>
    <scope>NUCLEOTIDE SEQUENCE</scope>
    <source>
        <strain evidence="2">ECLA1</strain>
    </source>
</reference>
<dbReference type="EMBL" id="JAWDGP010004246">
    <property type="protein sequence ID" value="KAK3766209.1"/>
    <property type="molecule type" value="Genomic_DNA"/>
</dbReference>
<keyword evidence="1" id="KW-0812">Transmembrane</keyword>
<comment type="caution">
    <text evidence="2">The sequence shown here is derived from an EMBL/GenBank/DDBJ whole genome shotgun (WGS) entry which is preliminary data.</text>
</comment>
<evidence type="ECO:0000313" key="2">
    <source>
        <dbReference type="EMBL" id="KAK3766209.1"/>
    </source>
</evidence>
<evidence type="ECO:0000256" key="1">
    <source>
        <dbReference type="SAM" id="Phobius"/>
    </source>
</evidence>
<dbReference type="Proteomes" id="UP001283361">
    <property type="component" value="Unassembled WGS sequence"/>
</dbReference>
<name>A0AAE0ZB98_9GAST</name>
<keyword evidence="1" id="KW-1133">Transmembrane helix</keyword>
<dbReference type="AlphaFoldDB" id="A0AAE0ZB98"/>
<keyword evidence="1" id="KW-0472">Membrane</keyword>
<keyword evidence="3" id="KW-1185">Reference proteome</keyword>
<protein>
    <submittedName>
        <fullName evidence="2">Uncharacterized protein</fullName>
    </submittedName>
</protein>